<dbReference type="InterPro" id="IPR006153">
    <property type="entry name" value="Cation/H_exchanger_TM"/>
</dbReference>
<feature type="transmembrane region" description="Helical" evidence="8">
    <location>
        <begin position="179"/>
        <end position="197"/>
    </location>
</feature>
<feature type="transmembrane region" description="Helical" evidence="8">
    <location>
        <begin position="150"/>
        <end position="173"/>
    </location>
</feature>
<feature type="transmembrane region" description="Helical" evidence="8">
    <location>
        <begin position="271"/>
        <end position="287"/>
    </location>
</feature>
<evidence type="ECO:0000256" key="7">
    <source>
        <dbReference type="SAM" id="MobiDB-lite"/>
    </source>
</evidence>
<keyword evidence="5 8" id="KW-1133">Transmembrane helix</keyword>
<reference evidence="10 11" key="1">
    <citation type="submission" date="2019-03" db="EMBL/GenBank/DDBJ databases">
        <title>Genomics of glacier-inhabiting Cryobacterium strains.</title>
        <authorList>
            <person name="Liu Q."/>
            <person name="Xin Y.-H."/>
        </authorList>
    </citation>
    <scope>NUCLEOTIDE SEQUENCE [LARGE SCALE GENOMIC DNA]</scope>
    <source>
        <strain evidence="10 11">Sr39</strain>
    </source>
</reference>
<feature type="transmembrane region" description="Helical" evidence="8">
    <location>
        <begin position="357"/>
        <end position="377"/>
    </location>
</feature>
<evidence type="ECO:0000256" key="6">
    <source>
        <dbReference type="ARBA" id="ARBA00023136"/>
    </source>
</evidence>
<feature type="transmembrane region" description="Helical" evidence="8">
    <location>
        <begin position="329"/>
        <end position="351"/>
    </location>
</feature>
<dbReference type="GO" id="GO:1902600">
    <property type="term" value="P:proton transmembrane transport"/>
    <property type="evidence" value="ECO:0007669"/>
    <property type="project" value="InterPro"/>
</dbReference>
<evidence type="ECO:0000259" key="9">
    <source>
        <dbReference type="Pfam" id="PF00999"/>
    </source>
</evidence>
<keyword evidence="3" id="KW-0813">Transport</keyword>
<evidence type="ECO:0000313" key="11">
    <source>
        <dbReference type="Proteomes" id="UP000298170"/>
    </source>
</evidence>
<feature type="region of interest" description="Disordered" evidence="7">
    <location>
        <begin position="417"/>
        <end position="491"/>
    </location>
</feature>
<comment type="similarity">
    <text evidence="2">Belongs to the monovalent cation:proton antiporter 2 (CPA2) transporter (TC 2.A.37) family.</text>
</comment>
<comment type="caution">
    <text evidence="10">The sequence shown here is derived from an EMBL/GenBank/DDBJ whole genome shotgun (WGS) entry which is preliminary data.</text>
</comment>
<dbReference type="Gene3D" id="1.20.1530.20">
    <property type="match status" value="1"/>
</dbReference>
<dbReference type="AlphaFoldDB" id="A0A4R9AFE7"/>
<gene>
    <name evidence="10" type="ORF">E3T39_09635</name>
</gene>
<keyword evidence="11" id="KW-1185">Reference proteome</keyword>
<dbReference type="EMBL" id="SOHJ01000009">
    <property type="protein sequence ID" value="TFD59931.1"/>
    <property type="molecule type" value="Genomic_DNA"/>
</dbReference>
<feature type="compositionally biased region" description="Basic and acidic residues" evidence="7">
    <location>
        <begin position="422"/>
        <end position="432"/>
    </location>
</feature>
<proteinExistence type="inferred from homology"/>
<keyword evidence="6 8" id="KW-0472">Membrane</keyword>
<evidence type="ECO:0000313" key="10">
    <source>
        <dbReference type="EMBL" id="TFD59931.1"/>
    </source>
</evidence>
<keyword evidence="4 8" id="KW-0812">Transmembrane</keyword>
<feature type="transmembrane region" description="Helical" evidence="8">
    <location>
        <begin position="7"/>
        <end position="38"/>
    </location>
</feature>
<organism evidence="10 11">
    <name type="scientific">Cryobacterium suzukii</name>
    <dbReference type="NCBI Taxonomy" id="1259198"/>
    <lineage>
        <taxon>Bacteria</taxon>
        <taxon>Bacillati</taxon>
        <taxon>Actinomycetota</taxon>
        <taxon>Actinomycetes</taxon>
        <taxon>Micrococcales</taxon>
        <taxon>Microbacteriaceae</taxon>
        <taxon>Cryobacterium</taxon>
    </lineage>
</organism>
<evidence type="ECO:0000256" key="4">
    <source>
        <dbReference type="ARBA" id="ARBA00022692"/>
    </source>
</evidence>
<feature type="transmembrane region" description="Helical" evidence="8">
    <location>
        <begin position="243"/>
        <end position="259"/>
    </location>
</feature>
<feature type="transmembrane region" description="Helical" evidence="8">
    <location>
        <begin position="89"/>
        <end position="113"/>
    </location>
</feature>
<evidence type="ECO:0000256" key="8">
    <source>
        <dbReference type="SAM" id="Phobius"/>
    </source>
</evidence>
<evidence type="ECO:0000256" key="5">
    <source>
        <dbReference type="ARBA" id="ARBA00022989"/>
    </source>
</evidence>
<evidence type="ECO:0000256" key="2">
    <source>
        <dbReference type="ARBA" id="ARBA00005551"/>
    </source>
</evidence>
<dbReference type="PANTHER" id="PTHR42751">
    <property type="entry name" value="SODIUM/HYDROGEN EXCHANGER FAMILY/TRKA DOMAIN PROTEIN"/>
    <property type="match status" value="1"/>
</dbReference>
<sequence>MHLGEDLLVLGILLVVAYVLGRLGKLIGLPTIPIYMIVGVLASPNTDFFPLDFQAADIELIAVFGLILLLFSLGLEFDQEEFFGNAKTLIISGGSWILINMGAGFIFGLLVGWGPREALVIAGMTGTSSSAIITKLLIELRRLANKETPMILGVTVVGDIFIAIYLSIVSVVLSGKTEIWPIVLQLSIAFLFLVAMFSLARWGGRVVSRLMRTKDDELFTILFFGLVVLFAGIGEIIGVTDAIGAFLIGVVLGASSYRARIERVAVPLRDIFAAFFFLNFGLALDVAQFGSVIFVVLVAIVMTFILSLLSGALLAWLHKMGPREALNTAAIFVNRGEFTLILATLSVSAGLDPRLQPFAGLYVLVMAILGPLFAANSEKIGSALRRRVPAVGGPRAPRNPMLDEEIALVEAATAAQAADADEYTRRGSKRDSANSQPSADTVNGVRRSHSGDSDLDSMADFALGQHSPEPDETADTPARKPGRETHTGDYS</sequence>
<feature type="transmembrane region" description="Helical" evidence="8">
    <location>
        <begin position="119"/>
        <end position="138"/>
    </location>
</feature>
<evidence type="ECO:0000256" key="3">
    <source>
        <dbReference type="ARBA" id="ARBA00022448"/>
    </source>
</evidence>
<name>A0A4R9AFE7_9MICO</name>
<dbReference type="OrthoDB" id="3294398at2"/>
<comment type="subcellular location">
    <subcellularLocation>
        <location evidence="1">Membrane</location>
        <topology evidence="1">Multi-pass membrane protein</topology>
    </subcellularLocation>
</comment>
<feature type="domain" description="Cation/H+ exchanger transmembrane" evidence="9">
    <location>
        <begin position="16"/>
        <end position="373"/>
    </location>
</feature>
<dbReference type="Proteomes" id="UP000298170">
    <property type="component" value="Unassembled WGS sequence"/>
</dbReference>
<feature type="transmembrane region" description="Helical" evidence="8">
    <location>
        <begin position="58"/>
        <end position="77"/>
    </location>
</feature>
<evidence type="ECO:0000256" key="1">
    <source>
        <dbReference type="ARBA" id="ARBA00004141"/>
    </source>
</evidence>
<dbReference type="GO" id="GO:0015297">
    <property type="term" value="F:antiporter activity"/>
    <property type="evidence" value="ECO:0007669"/>
    <property type="project" value="InterPro"/>
</dbReference>
<protein>
    <submittedName>
        <fullName evidence="10">Cation:proton antiporter</fullName>
    </submittedName>
</protein>
<feature type="transmembrane region" description="Helical" evidence="8">
    <location>
        <begin position="218"/>
        <end position="237"/>
    </location>
</feature>
<feature type="transmembrane region" description="Helical" evidence="8">
    <location>
        <begin position="293"/>
        <end position="317"/>
    </location>
</feature>
<dbReference type="PANTHER" id="PTHR42751:SF4">
    <property type="entry name" value="K(+)_H(+) ANTIPORTER SUBUNIT KHTU"/>
    <property type="match status" value="1"/>
</dbReference>
<feature type="compositionally biased region" description="Basic and acidic residues" evidence="7">
    <location>
        <begin position="477"/>
        <end position="491"/>
    </location>
</feature>
<dbReference type="InterPro" id="IPR038770">
    <property type="entry name" value="Na+/solute_symporter_sf"/>
</dbReference>
<dbReference type="Pfam" id="PF00999">
    <property type="entry name" value="Na_H_Exchanger"/>
    <property type="match status" value="1"/>
</dbReference>
<dbReference type="RefSeq" id="WP_134514735.1">
    <property type="nucleotide sequence ID" value="NZ_SOHJ01000009.1"/>
</dbReference>
<dbReference type="GO" id="GO:0016020">
    <property type="term" value="C:membrane"/>
    <property type="evidence" value="ECO:0007669"/>
    <property type="project" value="UniProtKB-SubCell"/>
</dbReference>
<accession>A0A4R9AFE7</accession>